<sequence length="387" mass="43464">MAQGEVPEQADDLGTDGGQIDKSIGLKGRDASITEATVVAPEVRDLGALSKQLANWLSDRMPGASDIAISNLSYPLGAGMSHETILFDAQWQRHGRTEHRGMVVRIKPTGLPVYQDDLFDKQYDIMQLMHRSGAVPVAEPLWFEADPALLGAPFFMMAKVHGRVAVSYPPYCKQGWVVDSSPEDRRTMWEDAVRHLALIQTVPVSQAKFLDLPGTFDENFDQEVDRWRRYLDWIDPDRALALLRGEFDRLLQNHPANRPEGIVWGDARLGNMMIGEDYKVVAVMDWEQPSVGGALHDLGWWLYSDHLQTEGRGLAPLDGMGTREETIALWGQTCGIPTDDIEWYEAFACFKMECLRYRMVSLDGRMPATGREEPGHRTARMLDSAYG</sequence>
<evidence type="ECO:0000259" key="2">
    <source>
        <dbReference type="Pfam" id="PF01636"/>
    </source>
</evidence>
<dbReference type="RefSeq" id="WP_007011444.1">
    <property type="nucleotide sequence ID" value="NZ_AGFM01000008.1"/>
</dbReference>
<feature type="domain" description="Aminoglycoside phosphotransferase" evidence="2">
    <location>
        <begin position="97"/>
        <end position="303"/>
    </location>
</feature>
<dbReference type="PANTHER" id="PTHR21310">
    <property type="entry name" value="AMINOGLYCOSIDE PHOSPHOTRANSFERASE-RELATED-RELATED"/>
    <property type="match status" value="1"/>
</dbReference>
<evidence type="ECO:0000256" key="1">
    <source>
        <dbReference type="SAM" id="MobiDB-lite"/>
    </source>
</evidence>
<dbReference type="InterPro" id="IPR002575">
    <property type="entry name" value="Aminoglycoside_PTrfase"/>
</dbReference>
<dbReference type="eggNOG" id="COG3173">
    <property type="taxonomic scope" value="Bacteria"/>
</dbReference>
<keyword evidence="4" id="KW-1185">Reference proteome</keyword>
<reference evidence="3 4" key="1">
    <citation type="journal article" date="2012" name="J. Bacteriol.">
        <title>Genome sequence of benzo(a)pyrene-degrading bacterium Novosphingobium pentaromativorans US6-1.</title>
        <authorList>
            <person name="Luo Y.R."/>
            <person name="Kang S.G."/>
            <person name="Kim S.J."/>
            <person name="Kim M.R."/>
            <person name="Li N."/>
            <person name="Lee J.H."/>
            <person name="Kwon K.K."/>
        </authorList>
    </citation>
    <scope>NUCLEOTIDE SEQUENCE [LARGE SCALE GENOMIC DNA]</scope>
    <source>
        <strain evidence="3 4">US6-1</strain>
    </source>
</reference>
<protein>
    <recommendedName>
        <fullName evidence="2">Aminoglycoside phosphotransferase domain-containing protein</fullName>
    </recommendedName>
</protein>
<organism evidence="3 4">
    <name type="scientific">Novosphingobium pentaromativorans US6-1</name>
    <dbReference type="NCBI Taxonomy" id="1088721"/>
    <lineage>
        <taxon>Bacteria</taxon>
        <taxon>Pseudomonadati</taxon>
        <taxon>Pseudomonadota</taxon>
        <taxon>Alphaproteobacteria</taxon>
        <taxon>Sphingomonadales</taxon>
        <taxon>Sphingomonadaceae</taxon>
        <taxon>Novosphingobium</taxon>
    </lineage>
</organism>
<dbReference type="InterPro" id="IPR011009">
    <property type="entry name" value="Kinase-like_dom_sf"/>
</dbReference>
<proteinExistence type="predicted"/>
<dbReference type="PATRIC" id="fig|1088721.3.peg.518"/>
<dbReference type="InterPro" id="IPR041726">
    <property type="entry name" value="ACAD10_11_N"/>
</dbReference>
<dbReference type="Gene3D" id="3.30.200.20">
    <property type="entry name" value="Phosphorylase Kinase, domain 1"/>
    <property type="match status" value="1"/>
</dbReference>
<dbReference type="PANTHER" id="PTHR21310:SF40">
    <property type="entry name" value="AMINOGLYCOSIDE PHOSPHOTRANSFERASE DOMAIN-CONTAINING PROTEIN-RELATED"/>
    <property type="match status" value="1"/>
</dbReference>
<dbReference type="Proteomes" id="UP000004030">
    <property type="component" value="Unassembled WGS sequence"/>
</dbReference>
<gene>
    <name evidence="3" type="ORF">NSU_0527</name>
</gene>
<feature type="region of interest" description="Disordered" evidence="1">
    <location>
        <begin position="1"/>
        <end position="24"/>
    </location>
</feature>
<evidence type="ECO:0000313" key="3">
    <source>
        <dbReference type="EMBL" id="EHJ62396.1"/>
    </source>
</evidence>
<accession>G6E856</accession>
<evidence type="ECO:0000313" key="4">
    <source>
        <dbReference type="Proteomes" id="UP000004030"/>
    </source>
</evidence>
<dbReference type="Pfam" id="PF01636">
    <property type="entry name" value="APH"/>
    <property type="match status" value="1"/>
</dbReference>
<dbReference type="EMBL" id="AGFM01000008">
    <property type="protein sequence ID" value="EHJ62396.1"/>
    <property type="molecule type" value="Genomic_DNA"/>
</dbReference>
<dbReference type="Gene3D" id="3.90.1200.10">
    <property type="match status" value="1"/>
</dbReference>
<dbReference type="InterPro" id="IPR051678">
    <property type="entry name" value="AGP_Transferase"/>
</dbReference>
<dbReference type="CDD" id="cd05154">
    <property type="entry name" value="ACAD10_11_N-like"/>
    <property type="match status" value="1"/>
</dbReference>
<comment type="caution">
    <text evidence="3">The sequence shown here is derived from an EMBL/GenBank/DDBJ whole genome shotgun (WGS) entry which is preliminary data.</text>
</comment>
<dbReference type="AlphaFoldDB" id="G6E856"/>
<dbReference type="OrthoDB" id="3806873at2"/>
<name>G6E856_9SPHN</name>
<dbReference type="SUPFAM" id="SSF56112">
    <property type="entry name" value="Protein kinase-like (PK-like)"/>
    <property type="match status" value="1"/>
</dbReference>